<dbReference type="GO" id="GO:0016887">
    <property type="term" value="F:ATP hydrolysis activity"/>
    <property type="evidence" value="ECO:0007669"/>
    <property type="project" value="InterPro"/>
</dbReference>
<sequence length="422" mass="47174">MYLTFFHLKREPFNITPDPALLFLSHSHREALAAVISGVNRRKGFVAITGEVGVGKTTVIRAFLEKVDKQNIRAIYVFDSNITFKSLLRTIYQNLGKTSLSEDVSDMVSQLHMILIEEYRAGRNVVLIIDEAQNMPVETLENLRMLSNLETSTDKLIQIVLCGQPEFEQKLNMHALRQLNQRIAIRVKILPFSAQESLDYINHRLSRSLIDDTQLFSSGALARIAKKAAGIPRVINILCDNCLVTAYGKQQKKVSSRVAREIIEEQTGKRHSWWRVAAAGMTGILVSACFLWIYVHHGDSRPVAVQPMPVPGQVNRNATGNREQAGPPSPEKQAVVETQTDEGDQPVSSAPTPSYKGSRQESRSNYTVRVARRGDTLAKLVSQTYGSVDRGLLSQVKQHNPSITDIDKILEGEKIYFPARGK</sequence>
<evidence type="ECO:0000256" key="1">
    <source>
        <dbReference type="SAM" id="MobiDB-lite"/>
    </source>
</evidence>
<dbReference type="PANTHER" id="PTHR35894:SF1">
    <property type="entry name" value="PHOSPHORIBULOKINASE _ URIDINE KINASE FAMILY"/>
    <property type="match status" value="1"/>
</dbReference>
<feature type="region of interest" description="Disordered" evidence="1">
    <location>
        <begin position="306"/>
        <end position="365"/>
    </location>
</feature>
<dbReference type="AlphaFoldDB" id="A1AT06"/>
<keyword evidence="2" id="KW-1133">Transmembrane helix</keyword>
<dbReference type="PANTHER" id="PTHR35894">
    <property type="entry name" value="GENERAL SECRETION PATHWAY PROTEIN A-RELATED"/>
    <property type="match status" value="1"/>
</dbReference>
<dbReference type="SMART" id="SM00382">
    <property type="entry name" value="AAA"/>
    <property type="match status" value="1"/>
</dbReference>
<dbReference type="STRING" id="338966.Ppro_2879"/>
<dbReference type="HOGENOM" id="CLU_024125_2_2_7"/>
<protein>
    <submittedName>
        <fullName evidence="4">AAA ATPase</fullName>
    </submittedName>
</protein>
<dbReference type="RefSeq" id="WP_011736712.1">
    <property type="nucleotide sequence ID" value="NC_008609.1"/>
</dbReference>
<keyword evidence="5" id="KW-1185">Reference proteome</keyword>
<organism evidence="4 5">
    <name type="scientific">Pelobacter propionicus (strain DSM 2379 / NBRC 103807 / OttBd1)</name>
    <dbReference type="NCBI Taxonomy" id="338966"/>
    <lineage>
        <taxon>Bacteria</taxon>
        <taxon>Pseudomonadati</taxon>
        <taxon>Thermodesulfobacteriota</taxon>
        <taxon>Desulfuromonadia</taxon>
        <taxon>Desulfuromonadales</taxon>
        <taxon>Desulfuromonadaceae</taxon>
        <taxon>Pelobacter</taxon>
    </lineage>
</organism>
<dbReference type="OrthoDB" id="9779230at2"/>
<accession>A1AT06</accession>
<dbReference type="Proteomes" id="UP000006732">
    <property type="component" value="Chromosome"/>
</dbReference>
<dbReference type="eggNOG" id="COG3267">
    <property type="taxonomic scope" value="Bacteria"/>
</dbReference>
<keyword evidence="2" id="KW-0472">Membrane</keyword>
<dbReference type="InterPro" id="IPR052026">
    <property type="entry name" value="ExeA_AAA_ATPase_DNA-bind"/>
</dbReference>
<evidence type="ECO:0000256" key="2">
    <source>
        <dbReference type="SAM" id="Phobius"/>
    </source>
</evidence>
<dbReference type="SUPFAM" id="SSF52540">
    <property type="entry name" value="P-loop containing nucleoside triphosphate hydrolases"/>
    <property type="match status" value="1"/>
</dbReference>
<proteinExistence type="predicted"/>
<dbReference type="InterPro" id="IPR049945">
    <property type="entry name" value="AAA_22"/>
</dbReference>
<keyword evidence="2" id="KW-0812">Transmembrane</keyword>
<gene>
    <name evidence="4" type="ordered locus">Ppro_2879</name>
</gene>
<dbReference type="Gene3D" id="3.40.50.300">
    <property type="entry name" value="P-loop containing nucleotide triphosphate hydrolases"/>
    <property type="match status" value="1"/>
</dbReference>
<reference evidence="4 5" key="1">
    <citation type="submission" date="2006-10" db="EMBL/GenBank/DDBJ databases">
        <title>Complete sequence of chromosome of Pelobacter propionicus DSM 2379.</title>
        <authorList>
            <consortium name="US DOE Joint Genome Institute"/>
            <person name="Copeland A."/>
            <person name="Lucas S."/>
            <person name="Lapidus A."/>
            <person name="Barry K."/>
            <person name="Detter J.C."/>
            <person name="Glavina del Rio T."/>
            <person name="Hammon N."/>
            <person name="Israni S."/>
            <person name="Dalin E."/>
            <person name="Tice H."/>
            <person name="Pitluck S."/>
            <person name="Saunders E."/>
            <person name="Brettin T."/>
            <person name="Bruce D."/>
            <person name="Han C."/>
            <person name="Tapia R."/>
            <person name="Schmutz J."/>
            <person name="Larimer F."/>
            <person name="Land M."/>
            <person name="Hauser L."/>
            <person name="Kyrpides N."/>
            <person name="Kim E."/>
            <person name="Lovley D."/>
            <person name="Richardson P."/>
        </authorList>
    </citation>
    <scope>NUCLEOTIDE SEQUENCE [LARGE SCALE GENOMIC DNA]</scope>
    <source>
        <strain evidence="5">DSM 2379 / NBRC 103807 / OttBd1</strain>
    </source>
</reference>
<dbReference type="CDD" id="cd00009">
    <property type="entry name" value="AAA"/>
    <property type="match status" value="1"/>
</dbReference>
<dbReference type="InterPro" id="IPR003593">
    <property type="entry name" value="AAA+_ATPase"/>
</dbReference>
<feature type="compositionally biased region" description="Polar residues" evidence="1">
    <location>
        <begin position="346"/>
        <end position="365"/>
    </location>
</feature>
<dbReference type="EMBL" id="CP000482">
    <property type="protein sequence ID" value="ABL00477.1"/>
    <property type="molecule type" value="Genomic_DNA"/>
</dbReference>
<dbReference type="InterPro" id="IPR027417">
    <property type="entry name" value="P-loop_NTPase"/>
</dbReference>
<evidence type="ECO:0000313" key="5">
    <source>
        <dbReference type="Proteomes" id="UP000006732"/>
    </source>
</evidence>
<evidence type="ECO:0000259" key="3">
    <source>
        <dbReference type="SMART" id="SM00382"/>
    </source>
</evidence>
<dbReference type="Pfam" id="PF13401">
    <property type="entry name" value="AAA_22"/>
    <property type="match status" value="1"/>
</dbReference>
<evidence type="ECO:0000313" key="4">
    <source>
        <dbReference type="EMBL" id="ABL00477.1"/>
    </source>
</evidence>
<feature type="transmembrane region" description="Helical" evidence="2">
    <location>
        <begin position="273"/>
        <end position="295"/>
    </location>
</feature>
<dbReference type="KEGG" id="ppd:Ppro_2879"/>
<feature type="domain" description="AAA+ ATPase" evidence="3">
    <location>
        <begin position="42"/>
        <end position="236"/>
    </location>
</feature>
<name>A1AT06_PELPD</name>